<sequence length="261" mass="30398">MAEVRLNSTKAKIKMNKPTFSELYDNVCKLLDWDDFERMVRMKLMVEIVDRNSKQPIETENDLIRAFEASQHPSFQLVWKSSPRSFANSNVRVVRNALVAMIGISEYNEETGWCKLAKVQEKDMANFKDMFENKLKYDFVCNQTPNMTKTDIHEFFEKLIKDKELQENKNSYDALIVILCGHGDDEDVLVTSDGRFTYIDSIRHRFDCYQMESLKNCPKIFIVDACRGKDAPKRSAFPMRGSHAMKNTITVQYVDTMMMGF</sequence>
<reference evidence="2 3" key="1">
    <citation type="journal article" date="2013" name="Curr. Biol.">
        <title>The Genome of the Foraminiferan Reticulomyxa filosa.</title>
        <authorList>
            <person name="Glockner G."/>
            <person name="Hulsmann N."/>
            <person name="Schleicher M."/>
            <person name="Noegel A.A."/>
            <person name="Eichinger L."/>
            <person name="Gallinger C."/>
            <person name="Pawlowski J."/>
            <person name="Sierra R."/>
            <person name="Euteneuer U."/>
            <person name="Pillet L."/>
            <person name="Moustafa A."/>
            <person name="Platzer M."/>
            <person name="Groth M."/>
            <person name="Szafranski K."/>
            <person name="Schliwa M."/>
        </authorList>
    </citation>
    <scope>NUCLEOTIDE SEQUENCE [LARGE SCALE GENOMIC DNA]</scope>
</reference>
<comment type="caution">
    <text evidence="2">The sequence shown here is derived from an EMBL/GenBank/DDBJ whole genome shotgun (WGS) entry which is preliminary data.</text>
</comment>
<evidence type="ECO:0000259" key="1">
    <source>
        <dbReference type="PROSITE" id="PS50208"/>
    </source>
</evidence>
<feature type="domain" description="Caspase family p20" evidence="1">
    <location>
        <begin position="146"/>
        <end position="230"/>
    </location>
</feature>
<gene>
    <name evidence="2" type="ORF">RFI_16859</name>
</gene>
<dbReference type="InterPro" id="IPR011600">
    <property type="entry name" value="Pept_C14_caspase"/>
</dbReference>
<accession>X6N3A3</accession>
<dbReference type="Gene3D" id="3.40.50.1460">
    <property type="match status" value="1"/>
</dbReference>
<dbReference type="Proteomes" id="UP000023152">
    <property type="component" value="Unassembled WGS sequence"/>
</dbReference>
<dbReference type="PANTHER" id="PTHR10454">
    <property type="entry name" value="CASPASE"/>
    <property type="match status" value="1"/>
</dbReference>
<evidence type="ECO:0000313" key="3">
    <source>
        <dbReference type="Proteomes" id="UP000023152"/>
    </source>
</evidence>
<proteinExistence type="predicted"/>
<dbReference type="InterPro" id="IPR029030">
    <property type="entry name" value="Caspase-like_dom_sf"/>
</dbReference>
<dbReference type="InterPro" id="IPR002398">
    <property type="entry name" value="Pept_C14"/>
</dbReference>
<keyword evidence="3" id="KW-1185">Reference proteome</keyword>
<dbReference type="InterPro" id="IPR001309">
    <property type="entry name" value="Pept_C14_p20"/>
</dbReference>
<dbReference type="OrthoDB" id="6114029at2759"/>
<organism evidence="2 3">
    <name type="scientific">Reticulomyxa filosa</name>
    <dbReference type="NCBI Taxonomy" id="46433"/>
    <lineage>
        <taxon>Eukaryota</taxon>
        <taxon>Sar</taxon>
        <taxon>Rhizaria</taxon>
        <taxon>Retaria</taxon>
        <taxon>Foraminifera</taxon>
        <taxon>Monothalamids</taxon>
        <taxon>Reticulomyxidae</taxon>
        <taxon>Reticulomyxa</taxon>
    </lineage>
</organism>
<protein>
    <submittedName>
        <fullName evidence="2">Caspase-3</fullName>
    </submittedName>
</protein>
<dbReference type="SUPFAM" id="SSF52129">
    <property type="entry name" value="Caspase-like"/>
    <property type="match status" value="1"/>
</dbReference>
<evidence type="ECO:0000313" key="2">
    <source>
        <dbReference type="EMBL" id="ETO20358.1"/>
    </source>
</evidence>
<dbReference type="PROSITE" id="PS50208">
    <property type="entry name" value="CASPASE_P20"/>
    <property type="match status" value="1"/>
</dbReference>
<dbReference type="GO" id="GO:0006508">
    <property type="term" value="P:proteolysis"/>
    <property type="evidence" value="ECO:0007669"/>
    <property type="project" value="InterPro"/>
</dbReference>
<name>X6N3A3_RETFI</name>
<dbReference type="EMBL" id="ASPP01012692">
    <property type="protein sequence ID" value="ETO20358.1"/>
    <property type="molecule type" value="Genomic_DNA"/>
</dbReference>
<dbReference type="Pfam" id="PF00656">
    <property type="entry name" value="Peptidase_C14"/>
    <property type="match status" value="1"/>
</dbReference>
<dbReference type="GO" id="GO:0004197">
    <property type="term" value="F:cysteine-type endopeptidase activity"/>
    <property type="evidence" value="ECO:0007669"/>
    <property type="project" value="InterPro"/>
</dbReference>
<dbReference type="AlphaFoldDB" id="X6N3A3"/>